<dbReference type="Pfam" id="PF12833">
    <property type="entry name" value="HTH_18"/>
    <property type="match status" value="1"/>
</dbReference>
<keyword evidence="1" id="KW-0805">Transcription regulation</keyword>
<proteinExistence type="predicted"/>
<dbReference type="PANTHER" id="PTHR47893">
    <property type="entry name" value="REGULATORY PROTEIN PCHR"/>
    <property type="match status" value="1"/>
</dbReference>
<accession>A0ABW0F752</accession>
<sequence length="294" mass="32642">MIQDGHIESVTPLGVARVAGLQGWPSCNPSFRTEQITPYVQVFVLLHGAQHFRVDDKTFHFDAGHGDRCRPVAGLFCVTRPSALTFLTETDTAMRKVRVSAPMSWITSLAGEQGARVPELARFFSQHLSHHAFEPPPHLVQLAEQILNPPPMLHGELLTLYRQSRGLEIMSDVCRALIDSEGKELARGTATAMRQSVSARDYILDNLRGTLKIEAIAFEAGTSPSALQRCFKEHYGVTVVEFIRQSRLEAAKDALEQGELTIAQAAHLAGYAHHSNFTTAFKRAYGVTPKMRRR</sequence>
<dbReference type="Proteomes" id="UP001595976">
    <property type="component" value="Unassembled WGS sequence"/>
</dbReference>
<dbReference type="InterPro" id="IPR053142">
    <property type="entry name" value="PchR_regulatory_protein"/>
</dbReference>
<dbReference type="InterPro" id="IPR018060">
    <property type="entry name" value="HTH_AraC"/>
</dbReference>
<dbReference type="InterPro" id="IPR009057">
    <property type="entry name" value="Homeodomain-like_sf"/>
</dbReference>
<feature type="domain" description="HTH araC/xylS-type" evidence="4">
    <location>
        <begin position="197"/>
        <end position="294"/>
    </location>
</feature>
<dbReference type="PROSITE" id="PS00041">
    <property type="entry name" value="HTH_ARAC_FAMILY_1"/>
    <property type="match status" value="1"/>
</dbReference>
<name>A0ABW0F752_9HYPH</name>
<dbReference type="SUPFAM" id="SSF46689">
    <property type="entry name" value="Homeodomain-like"/>
    <property type="match status" value="2"/>
</dbReference>
<protein>
    <submittedName>
        <fullName evidence="5">Helix-turn-helix transcriptional regulator</fullName>
    </submittedName>
</protein>
<evidence type="ECO:0000313" key="5">
    <source>
        <dbReference type="EMBL" id="MFC5295247.1"/>
    </source>
</evidence>
<keyword evidence="3" id="KW-0804">Transcription</keyword>
<evidence type="ECO:0000256" key="3">
    <source>
        <dbReference type="ARBA" id="ARBA00023163"/>
    </source>
</evidence>
<dbReference type="SMART" id="SM00342">
    <property type="entry name" value="HTH_ARAC"/>
    <property type="match status" value="1"/>
</dbReference>
<evidence type="ECO:0000259" key="4">
    <source>
        <dbReference type="PROSITE" id="PS01124"/>
    </source>
</evidence>
<dbReference type="EMBL" id="JBHSLI010000009">
    <property type="protein sequence ID" value="MFC5295247.1"/>
    <property type="molecule type" value="Genomic_DNA"/>
</dbReference>
<dbReference type="RefSeq" id="WP_158448003.1">
    <property type="nucleotide sequence ID" value="NZ_JAOAOS010000010.1"/>
</dbReference>
<dbReference type="PROSITE" id="PS01124">
    <property type="entry name" value="HTH_ARAC_FAMILY_2"/>
    <property type="match status" value="1"/>
</dbReference>
<evidence type="ECO:0000256" key="1">
    <source>
        <dbReference type="ARBA" id="ARBA00023015"/>
    </source>
</evidence>
<comment type="caution">
    <text evidence="5">The sequence shown here is derived from an EMBL/GenBank/DDBJ whole genome shotgun (WGS) entry which is preliminary data.</text>
</comment>
<reference evidence="6" key="1">
    <citation type="journal article" date="2019" name="Int. J. Syst. Evol. Microbiol.">
        <title>The Global Catalogue of Microorganisms (GCM) 10K type strain sequencing project: providing services to taxonomists for standard genome sequencing and annotation.</title>
        <authorList>
            <consortium name="The Broad Institute Genomics Platform"/>
            <consortium name="The Broad Institute Genome Sequencing Center for Infectious Disease"/>
            <person name="Wu L."/>
            <person name="Ma J."/>
        </authorList>
    </citation>
    <scope>NUCLEOTIDE SEQUENCE [LARGE SCALE GENOMIC DNA]</scope>
    <source>
        <strain evidence="6">CGMCC 1.15643</strain>
    </source>
</reference>
<keyword evidence="6" id="KW-1185">Reference proteome</keyword>
<keyword evidence="2" id="KW-0238">DNA-binding</keyword>
<gene>
    <name evidence="5" type="ORF">ACFPK2_19820</name>
</gene>
<dbReference type="Gene3D" id="1.10.10.60">
    <property type="entry name" value="Homeodomain-like"/>
    <property type="match status" value="2"/>
</dbReference>
<dbReference type="PANTHER" id="PTHR47893:SF1">
    <property type="entry name" value="REGULATORY PROTEIN PCHR"/>
    <property type="match status" value="1"/>
</dbReference>
<dbReference type="InterPro" id="IPR018062">
    <property type="entry name" value="HTH_AraC-typ_CS"/>
</dbReference>
<evidence type="ECO:0000256" key="2">
    <source>
        <dbReference type="ARBA" id="ARBA00023125"/>
    </source>
</evidence>
<evidence type="ECO:0000313" key="6">
    <source>
        <dbReference type="Proteomes" id="UP001595976"/>
    </source>
</evidence>
<organism evidence="5 6">
    <name type="scientific">Bosea minatitlanensis</name>
    <dbReference type="NCBI Taxonomy" id="128782"/>
    <lineage>
        <taxon>Bacteria</taxon>
        <taxon>Pseudomonadati</taxon>
        <taxon>Pseudomonadota</taxon>
        <taxon>Alphaproteobacteria</taxon>
        <taxon>Hyphomicrobiales</taxon>
        <taxon>Boseaceae</taxon>
        <taxon>Bosea</taxon>
    </lineage>
</organism>